<keyword evidence="1" id="KW-0472">Membrane</keyword>
<feature type="transmembrane region" description="Helical" evidence="1">
    <location>
        <begin position="9"/>
        <end position="26"/>
    </location>
</feature>
<keyword evidence="3" id="KW-1185">Reference proteome</keyword>
<comment type="caution">
    <text evidence="2">The sequence shown here is derived from an EMBL/GenBank/DDBJ whole genome shotgun (WGS) entry which is preliminary data.</text>
</comment>
<protein>
    <submittedName>
        <fullName evidence="2">Uncharacterized protein</fullName>
    </submittedName>
</protein>
<dbReference type="Proteomes" id="UP001499924">
    <property type="component" value="Unassembled WGS sequence"/>
</dbReference>
<evidence type="ECO:0000313" key="3">
    <source>
        <dbReference type="Proteomes" id="UP001499924"/>
    </source>
</evidence>
<dbReference type="RefSeq" id="WP_344690091.1">
    <property type="nucleotide sequence ID" value="NZ_BAAAVV010000008.1"/>
</dbReference>
<reference evidence="3" key="1">
    <citation type="journal article" date="2019" name="Int. J. Syst. Evol. Microbiol.">
        <title>The Global Catalogue of Microorganisms (GCM) 10K type strain sequencing project: providing services to taxonomists for standard genome sequencing and annotation.</title>
        <authorList>
            <consortium name="The Broad Institute Genomics Platform"/>
            <consortium name="The Broad Institute Genome Sequencing Center for Infectious Disease"/>
            <person name="Wu L."/>
            <person name="Ma J."/>
        </authorList>
    </citation>
    <scope>NUCLEOTIDE SEQUENCE [LARGE SCALE GENOMIC DNA]</scope>
    <source>
        <strain evidence="3">JCM 15614</strain>
    </source>
</reference>
<feature type="transmembrane region" description="Helical" evidence="1">
    <location>
        <begin position="32"/>
        <end position="50"/>
    </location>
</feature>
<keyword evidence="1" id="KW-1133">Transmembrane helix</keyword>
<name>A0ABP6PHC9_9ACTN</name>
<keyword evidence="1" id="KW-0812">Transmembrane</keyword>
<accession>A0ABP6PHC9</accession>
<dbReference type="EMBL" id="BAAAVV010000008">
    <property type="protein sequence ID" value="GAA3176731.1"/>
    <property type="molecule type" value="Genomic_DNA"/>
</dbReference>
<sequence length="77" mass="8305">MTDPLVTRAVGRSTVVLAYLAALAIAGRPAWLAVLLGVALVLVWASPLLMTRRRPLWARHGLSGESRVTMRDDVDPG</sequence>
<evidence type="ECO:0000313" key="2">
    <source>
        <dbReference type="EMBL" id="GAA3176731.1"/>
    </source>
</evidence>
<organism evidence="2 3">
    <name type="scientific">Blastococcus jejuensis</name>
    <dbReference type="NCBI Taxonomy" id="351224"/>
    <lineage>
        <taxon>Bacteria</taxon>
        <taxon>Bacillati</taxon>
        <taxon>Actinomycetota</taxon>
        <taxon>Actinomycetes</taxon>
        <taxon>Geodermatophilales</taxon>
        <taxon>Geodermatophilaceae</taxon>
        <taxon>Blastococcus</taxon>
    </lineage>
</organism>
<evidence type="ECO:0000256" key="1">
    <source>
        <dbReference type="SAM" id="Phobius"/>
    </source>
</evidence>
<proteinExistence type="predicted"/>
<gene>
    <name evidence="2" type="ORF">GCM10010531_33040</name>
</gene>